<dbReference type="EMBL" id="WWTN01000004">
    <property type="protein sequence ID" value="MZH54838.1"/>
    <property type="molecule type" value="Genomic_DNA"/>
</dbReference>
<evidence type="ECO:0000313" key="7">
    <source>
        <dbReference type="Proteomes" id="UP000030008"/>
    </source>
</evidence>
<sequence>MKTIIVACGGGIATSATCATKINMALEERGLSNLAKAEAVDIKSLDNFIKTADVYVSITPMRGVVQSYDIPVISGIPLLTGMGKDACIDEIVKALK</sequence>
<dbReference type="Proteomes" id="UP000604383">
    <property type="component" value="Unassembled WGS sequence"/>
</dbReference>
<evidence type="ECO:0000313" key="4">
    <source>
        <dbReference type="EMBL" id="MCR0234204.1"/>
    </source>
</evidence>
<evidence type="ECO:0000313" key="8">
    <source>
        <dbReference type="Proteomes" id="UP000503330"/>
    </source>
</evidence>
<dbReference type="Proteomes" id="UP001203972">
    <property type="component" value="Unassembled WGS sequence"/>
</dbReference>
<name>A0A099IA57_CLOIN</name>
<dbReference type="Gene3D" id="3.40.50.2300">
    <property type="match status" value="1"/>
</dbReference>
<evidence type="ECO:0000313" key="5">
    <source>
        <dbReference type="EMBL" id="MZH54838.1"/>
    </source>
</evidence>
<evidence type="ECO:0000259" key="2">
    <source>
        <dbReference type="PROSITE" id="PS51099"/>
    </source>
</evidence>
<dbReference type="Pfam" id="PF02302">
    <property type="entry name" value="PTS_IIB"/>
    <property type="match status" value="1"/>
</dbReference>
<dbReference type="GeneID" id="61924146"/>
<keyword evidence="4" id="KW-0813">Transport</keyword>
<dbReference type="InterPro" id="IPR003501">
    <property type="entry name" value="PTS_EIIB_2/3"/>
</dbReference>
<dbReference type="GO" id="GO:0008982">
    <property type="term" value="F:protein-N(PI)-phosphohistidine-sugar phosphotransferase activity"/>
    <property type="evidence" value="ECO:0007669"/>
    <property type="project" value="InterPro"/>
</dbReference>
<dbReference type="Proteomes" id="UP000503330">
    <property type="component" value="Chromosome"/>
</dbReference>
<dbReference type="EMBL" id="CP048838">
    <property type="protein sequence ID" value="QJA01155.1"/>
    <property type="molecule type" value="Genomic_DNA"/>
</dbReference>
<dbReference type="InterPro" id="IPR013011">
    <property type="entry name" value="PTS_EIIB_2"/>
</dbReference>
<reference evidence="6 8" key="3">
    <citation type="submission" date="2020-02" db="EMBL/GenBank/DDBJ databases">
        <authorList>
            <person name="Kociolek L.K."/>
            <person name="Ozer E.A."/>
        </authorList>
    </citation>
    <scope>NUCLEOTIDE SEQUENCE [LARGE SCALE GENOMIC DNA]</scope>
    <source>
        <strain evidence="6 8">ATCC 14501</strain>
    </source>
</reference>
<accession>A0A099IA57</accession>
<evidence type="ECO:0000313" key="3">
    <source>
        <dbReference type="EMBL" id="KGJ54570.1"/>
    </source>
</evidence>
<protein>
    <submittedName>
        <fullName evidence="3">PTS galactitol transporter subunit IIB</fullName>
    </submittedName>
    <submittedName>
        <fullName evidence="4">PTS sugar transporter subunit IIB</fullName>
    </submittedName>
</protein>
<dbReference type="Proteomes" id="UP000030008">
    <property type="component" value="Unassembled WGS sequence"/>
</dbReference>
<organism evidence="3 7">
    <name type="scientific">Clostridium innocuum</name>
    <dbReference type="NCBI Taxonomy" id="1522"/>
    <lineage>
        <taxon>Bacteria</taxon>
        <taxon>Bacillati</taxon>
        <taxon>Bacillota</taxon>
        <taxon>Clostridia</taxon>
        <taxon>Eubacteriales</taxon>
        <taxon>Clostridiaceae</taxon>
        <taxon>Clostridium</taxon>
    </lineage>
</organism>
<gene>
    <name evidence="3" type="ORF">CIAN88_02795</name>
    <name evidence="6" type="ORF">G4D54_01375</name>
    <name evidence="5" type="ORF">GT664_03460</name>
    <name evidence="4" type="ORF">MKC95_15640</name>
</gene>
<feature type="domain" description="PTS EIIB type-2" evidence="2">
    <location>
        <begin position="1"/>
        <end position="96"/>
    </location>
</feature>
<dbReference type="PROSITE" id="PS51099">
    <property type="entry name" value="PTS_EIIB_TYPE_2"/>
    <property type="match status" value="1"/>
</dbReference>
<evidence type="ECO:0000313" key="6">
    <source>
        <dbReference type="EMBL" id="QJA01155.1"/>
    </source>
</evidence>
<reference evidence="3 7" key="1">
    <citation type="submission" date="2014-08" db="EMBL/GenBank/DDBJ databases">
        <title>Clostridium innocuum, an unnegligible vancomycin-resistant pathogen causing extra-intestinal infections.</title>
        <authorList>
            <person name="Feng Y."/>
            <person name="Chiu C.-H."/>
        </authorList>
    </citation>
    <scope>NUCLEOTIDE SEQUENCE [LARGE SCALE GENOMIC DNA]</scope>
    <source>
        <strain evidence="3 7">AN88</strain>
    </source>
</reference>
<dbReference type="AlphaFoldDB" id="A0A099IA57"/>
<dbReference type="CDD" id="cd05566">
    <property type="entry name" value="PTS_IIB_galactitol"/>
    <property type="match status" value="1"/>
</dbReference>
<dbReference type="InterPro" id="IPR036095">
    <property type="entry name" value="PTS_EIIB-like_sf"/>
</dbReference>
<keyword evidence="1" id="KW-0808">Transferase</keyword>
<dbReference type="SUPFAM" id="SSF52794">
    <property type="entry name" value="PTS system IIB component-like"/>
    <property type="match status" value="1"/>
</dbReference>
<reference evidence="4" key="4">
    <citation type="journal article" date="2022" name="Clin. Infect. Dis.">
        <title>Association between Clostridium innocuum and antibiotic-associated diarrhea in adults and children: A cross-sectional study and comparative genomics analysis.</title>
        <authorList>
            <person name="Cherny K.E."/>
            <person name="Muscat E.B."/>
            <person name="Balaji A."/>
            <person name="Mukherjee J."/>
            <person name="Ozer E.A."/>
            <person name="Angarone M.P."/>
            <person name="Hauser A.R."/>
            <person name="Sichel J.S."/>
            <person name="Amponsah E."/>
            <person name="Kociolek L.K."/>
        </authorList>
    </citation>
    <scope>NUCLEOTIDE SEQUENCE</scope>
    <source>
        <strain evidence="4">NU1-AC-029v</strain>
    </source>
</reference>
<proteinExistence type="predicted"/>
<dbReference type="RefSeq" id="WP_002606938.1">
    <property type="nucleotide sequence ID" value="NZ_AP025565.1"/>
</dbReference>
<evidence type="ECO:0000256" key="1">
    <source>
        <dbReference type="ARBA" id="ARBA00022679"/>
    </source>
</evidence>
<dbReference type="EMBL" id="JAKTMA010000029">
    <property type="protein sequence ID" value="MCR0234204.1"/>
    <property type="molecule type" value="Genomic_DNA"/>
</dbReference>
<dbReference type="EMBL" id="JQIF01000014">
    <property type="protein sequence ID" value="KGJ54570.1"/>
    <property type="molecule type" value="Genomic_DNA"/>
</dbReference>
<reference evidence="5" key="2">
    <citation type="journal article" date="2019" name="Nat. Med.">
        <title>A library of human gut bacterial isolates paired with longitudinal multiomics data enables mechanistic microbiome research.</title>
        <authorList>
            <person name="Poyet M."/>
            <person name="Groussin M."/>
            <person name="Gibbons S.M."/>
            <person name="Avila-Pacheco J."/>
            <person name="Jiang X."/>
            <person name="Kearney S.M."/>
            <person name="Perrotta A.R."/>
            <person name="Berdy B."/>
            <person name="Zhao S."/>
            <person name="Lieberman T.D."/>
            <person name="Swanson P.K."/>
            <person name="Smith M."/>
            <person name="Roesemann S."/>
            <person name="Alexander J.E."/>
            <person name="Rich S.A."/>
            <person name="Livny J."/>
            <person name="Vlamakis H."/>
            <person name="Clish C."/>
            <person name="Bullock K."/>
            <person name="Deik A."/>
            <person name="Scott J."/>
            <person name="Pierce K.A."/>
            <person name="Xavier R.J."/>
            <person name="Alm E.J."/>
        </authorList>
    </citation>
    <scope>NUCLEOTIDE SEQUENCE</scope>
    <source>
        <strain evidence="5">BIOML-A12</strain>
    </source>
</reference>
<keyword evidence="4" id="KW-0762">Sugar transport</keyword>
<dbReference type="GO" id="GO:0009401">
    <property type="term" value="P:phosphoenolpyruvate-dependent sugar phosphotransferase system"/>
    <property type="evidence" value="ECO:0007669"/>
    <property type="project" value="InterPro"/>
</dbReference>